<comment type="subunit">
    <text evidence="3 11">Homodimer.</text>
</comment>
<dbReference type="GO" id="GO:0000287">
    <property type="term" value="F:magnesium ion binding"/>
    <property type="evidence" value="ECO:0007669"/>
    <property type="project" value="UniProtKB-UniRule"/>
</dbReference>
<accession>A0A370DA61</accession>
<feature type="binding site" evidence="11">
    <location>
        <position position="285"/>
    </location>
    <ligand>
        <name>thiamine diphosphate</name>
        <dbReference type="ChEBI" id="CHEBI:58937"/>
    </ligand>
</feature>
<feature type="binding site" evidence="11">
    <location>
        <begin position="151"/>
        <end position="152"/>
    </location>
    <ligand>
        <name>thiamine diphosphate</name>
        <dbReference type="ChEBI" id="CHEBI:58937"/>
    </ligand>
</feature>
<keyword evidence="4 11" id="KW-0808">Transferase</keyword>
<dbReference type="UniPathway" id="UPA00064">
    <property type="reaction ID" value="UER00091"/>
</dbReference>
<comment type="pathway">
    <text evidence="1 11">Metabolic intermediate biosynthesis; 1-deoxy-D-xylulose 5-phosphate biosynthesis; 1-deoxy-D-xylulose 5-phosphate from D-glyceraldehyde 3-phosphate and pyruvate: step 1/1.</text>
</comment>
<evidence type="ECO:0000256" key="5">
    <source>
        <dbReference type="ARBA" id="ARBA00022723"/>
    </source>
</evidence>
<dbReference type="SUPFAM" id="SSF52518">
    <property type="entry name" value="Thiamin diphosphate-binding fold (THDP-binding)"/>
    <property type="match status" value="2"/>
</dbReference>
<dbReference type="GO" id="GO:0019288">
    <property type="term" value="P:isopentenyl diphosphate biosynthetic process, methylerythritol 4-phosphate pathway"/>
    <property type="evidence" value="ECO:0007669"/>
    <property type="project" value="TreeGrafter"/>
</dbReference>
<comment type="similarity">
    <text evidence="2 11">Belongs to the transketolase family. DXPS subfamily.</text>
</comment>
<feature type="binding site" evidence="11">
    <location>
        <position position="150"/>
    </location>
    <ligand>
        <name>Mg(2+)</name>
        <dbReference type="ChEBI" id="CHEBI:18420"/>
    </ligand>
</feature>
<dbReference type="FunFam" id="3.40.50.920:FF:000002">
    <property type="entry name" value="1-deoxy-D-xylulose-5-phosphate synthase"/>
    <property type="match status" value="1"/>
</dbReference>
<keyword evidence="6 11" id="KW-0460">Magnesium</keyword>
<proteinExistence type="inferred from homology"/>
<evidence type="ECO:0000256" key="3">
    <source>
        <dbReference type="ARBA" id="ARBA00011738"/>
    </source>
</evidence>
<dbReference type="InterPro" id="IPR009014">
    <property type="entry name" value="Transketo_C/PFOR_II"/>
</dbReference>
<evidence type="ECO:0000256" key="6">
    <source>
        <dbReference type="ARBA" id="ARBA00022842"/>
    </source>
</evidence>
<protein>
    <recommendedName>
        <fullName evidence="11">1-deoxy-D-xylulose-5-phosphate synthase</fullName>
        <ecNumber evidence="11">2.2.1.7</ecNumber>
    </recommendedName>
    <alternativeName>
        <fullName evidence="11">1-deoxyxylulose-5-phosphate synthase</fullName>
        <shortName evidence="11">DXP synthase</shortName>
        <shortName evidence="11">DXPS</shortName>
    </alternativeName>
</protein>
<evidence type="ECO:0000256" key="4">
    <source>
        <dbReference type="ARBA" id="ARBA00022679"/>
    </source>
</evidence>
<feature type="binding site" evidence="11">
    <location>
        <position position="179"/>
    </location>
    <ligand>
        <name>Mg(2+)</name>
        <dbReference type="ChEBI" id="CHEBI:18420"/>
    </ligand>
</feature>
<dbReference type="Pfam" id="PF02780">
    <property type="entry name" value="Transketolase_C"/>
    <property type="match status" value="1"/>
</dbReference>
<evidence type="ECO:0000256" key="11">
    <source>
        <dbReference type="HAMAP-Rule" id="MF_00315"/>
    </source>
</evidence>
<dbReference type="EMBL" id="QFXC01000013">
    <property type="protein sequence ID" value="RDH81254.1"/>
    <property type="molecule type" value="Genomic_DNA"/>
</dbReference>
<dbReference type="NCBIfam" id="TIGR00204">
    <property type="entry name" value="dxs"/>
    <property type="match status" value="1"/>
</dbReference>
<sequence length="614" mass="66529">MPDTQFSLLKTISSPDDVRNLPETQLPQLAKELREFVIQSVAQTGGHLAAGLGTVELTLALHYVYNTPEDKLVWDVGHQSYPHKIITGRREQMSSIRQHNGLAGFPKREESPYDTFGVGHSSTSISAALGMSMAAKMRGSNQKTIAIIGDGAMSAGMAFEALNHGGDTDTDLLVILNDNEMSISPNVGALSKHLSKIMSGKVYSTMRSGSKRVLEKISMWDLAQRTEEHVKGMVMPGTLFEELGFNYYGPVDGHDLPTLITMLQNLHSQPGPILLHVITKKGKGFKPAEENPCLYHGIGSFDPETGDKLDTSSGKPTYTQVFSDWVCDMAEKDNKLVAITPAMREGSGLVAFSEKFADRYHDVGIAEQHAVTLAAGMACEKAKPVVAIYSTFLQRAYDQLVHDVAIQNLPVLFAIDRAGLVGADGPTHAGNLDLSYLRCVPNMLIMTPSDENECRLMLTTGYQHNGPAAVRYPRGQGPGVEIDNKFKVLEVGKAEIRRKGQGIALLAFGSMLTEALIAAEEINATVVNMRFVKPLDTEMLRSIASSHETIVTIEENVVAGGAGSGVNEWLLANKLNNPVINLGLPDRFVEHGATHLLLAECGLDADGIIQSIKT</sequence>
<evidence type="ECO:0000259" key="12">
    <source>
        <dbReference type="SMART" id="SM00861"/>
    </source>
</evidence>
<dbReference type="PANTHER" id="PTHR43322">
    <property type="entry name" value="1-D-DEOXYXYLULOSE 5-PHOSPHATE SYNTHASE-RELATED"/>
    <property type="match status" value="1"/>
</dbReference>
<dbReference type="PROSITE" id="PS00802">
    <property type="entry name" value="TRANSKETOLASE_2"/>
    <property type="match status" value="1"/>
</dbReference>
<dbReference type="InterPro" id="IPR005475">
    <property type="entry name" value="Transketolase-like_Pyr-bd"/>
</dbReference>
<comment type="caution">
    <text evidence="13">The sequence shown here is derived from an EMBL/GenBank/DDBJ whole genome shotgun (WGS) entry which is preliminary data.</text>
</comment>
<comment type="function">
    <text evidence="10 11">Catalyzes the acyloin condensation reaction between C atoms 2 and 3 of pyruvate and glyceraldehyde 3-phosphate to yield 1-deoxy-D-xylulose-5-phosphate (DXP).</text>
</comment>
<evidence type="ECO:0000256" key="10">
    <source>
        <dbReference type="ARBA" id="ARBA00055605"/>
    </source>
</evidence>
<dbReference type="CDD" id="cd02007">
    <property type="entry name" value="TPP_DXS"/>
    <property type="match status" value="1"/>
</dbReference>
<dbReference type="EC" id="2.2.1.7" evidence="11"/>
<reference evidence="13 14" key="1">
    <citation type="journal article" date="2018" name="ISME J.">
        <title>Endosymbiont genomes yield clues of tubeworm success.</title>
        <authorList>
            <person name="Li Y."/>
            <person name="Liles M.R."/>
            <person name="Halanych K.M."/>
        </authorList>
    </citation>
    <scope>NUCLEOTIDE SEQUENCE [LARGE SCALE GENOMIC DNA]</scope>
    <source>
        <strain evidence="13">A1464</strain>
    </source>
</reference>
<dbReference type="Proteomes" id="UP000254266">
    <property type="component" value="Unassembled WGS sequence"/>
</dbReference>
<evidence type="ECO:0000313" key="13">
    <source>
        <dbReference type="EMBL" id="RDH81254.1"/>
    </source>
</evidence>
<dbReference type="AlphaFoldDB" id="A0A370DA61"/>
<dbReference type="CDD" id="cd07033">
    <property type="entry name" value="TPP_PYR_DXS_TK_like"/>
    <property type="match status" value="1"/>
</dbReference>
<dbReference type="InterPro" id="IPR029061">
    <property type="entry name" value="THDP-binding"/>
</dbReference>
<dbReference type="SUPFAM" id="SSF52922">
    <property type="entry name" value="TK C-terminal domain-like"/>
    <property type="match status" value="1"/>
</dbReference>
<dbReference type="PROSITE" id="PS00801">
    <property type="entry name" value="TRANSKETOLASE_1"/>
    <property type="match status" value="1"/>
</dbReference>
<dbReference type="InterPro" id="IPR005477">
    <property type="entry name" value="Dxylulose-5-P_synthase"/>
</dbReference>
<dbReference type="Gene3D" id="3.40.50.920">
    <property type="match status" value="1"/>
</dbReference>
<dbReference type="Gene3D" id="3.40.50.970">
    <property type="match status" value="2"/>
</dbReference>
<keyword evidence="7 11" id="KW-0784">Thiamine biosynthesis</keyword>
<keyword evidence="5 11" id="KW-0479">Metal-binding</keyword>
<dbReference type="SMART" id="SM00861">
    <property type="entry name" value="Transket_pyr"/>
    <property type="match status" value="1"/>
</dbReference>
<evidence type="ECO:0000256" key="8">
    <source>
        <dbReference type="ARBA" id="ARBA00023052"/>
    </source>
</evidence>
<dbReference type="GO" id="GO:0005829">
    <property type="term" value="C:cytosol"/>
    <property type="evidence" value="ECO:0007669"/>
    <property type="project" value="TreeGrafter"/>
</dbReference>
<evidence type="ECO:0000256" key="9">
    <source>
        <dbReference type="ARBA" id="ARBA00023229"/>
    </source>
</evidence>
<dbReference type="InterPro" id="IPR020826">
    <property type="entry name" value="Transketolase_BS"/>
</dbReference>
<dbReference type="Pfam" id="PF02779">
    <property type="entry name" value="Transket_pyr"/>
    <property type="match status" value="1"/>
</dbReference>
<evidence type="ECO:0000256" key="1">
    <source>
        <dbReference type="ARBA" id="ARBA00004980"/>
    </source>
</evidence>
<keyword evidence="14" id="KW-1185">Reference proteome</keyword>
<dbReference type="InterPro" id="IPR033248">
    <property type="entry name" value="Transketolase_C"/>
</dbReference>
<keyword evidence="9 11" id="KW-0414">Isoprene biosynthesis</keyword>
<dbReference type="GO" id="GO:0016114">
    <property type="term" value="P:terpenoid biosynthetic process"/>
    <property type="evidence" value="ECO:0007669"/>
    <property type="project" value="UniProtKB-UniRule"/>
</dbReference>
<dbReference type="GO" id="GO:0030976">
    <property type="term" value="F:thiamine pyrophosphate binding"/>
    <property type="evidence" value="ECO:0007669"/>
    <property type="project" value="UniProtKB-UniRule"/>
</dbReference>
<comment type="cofactor">
    <cofactor evidence="11">
        <name>thiamine diphosphate</name>
        <dbReference type="ChEBI" id="CHEBI:58937"/>
    </cofactor>
    <text evidence="11">Binds 1 thiamine pyrophosphate per subunit.</text>
</comment>
<dbReference type="HAMAP" id="MF_00315">
    <property type="entry name" value="DXP_synth"/>
    <property type="match status" value="1"/>
</dbReference>
<organism evidence="13 14">
    <name type="scientific">endosymbiont of Galathealinum brachiosum</name>
    <dbReference type="NCBI Taxonomy" id="2200906"/>
    <lineage>
        <taxon>Bacteria</taxon>
        <taxon>Pseudomonadati</taxon>
        <taxon>Pseudomonadota</taxon>
        <taxon>Gammaproteobacteria</taxon>
        <taxon>sulfur-oxidizing symbionts</taxon>
    </lineage>
</organism>
<dbReference type="PANTHER" id="PTHR43322:SF5">
    <property type="entry name" value="1-DEOXY-D-XYLULOSE-5-PHOSPHATE SYNTHASE, CHLOROPLASTIC"/>
    <property type="match status" value="1"/>
</dbReference>
<dbReference type="FunFam" id="3.40.50.970:FF:000005">
    <property type="entry name" value="1-deoxy-D-xylulose-5-phosphate synthase"/>
    <property type="match status" value="1"/>
</dbReference>
<feature type="domain" description="Transketolase-like pyrimidine-binding" evidence="12">
    <location>
        <begin position="316"/>
        <end position="480"/>
    </location>
</feature>
<evidence type="ECO:0000256" key="2">
    <source>
        <dbReference type="ARBA" id="ARBA00011081"/>
    </source>
</evidence>
<feature type="binding site" evidence="11">
    <location>
        <position position="367"/>
    </location>
    <ligand>
        <name>thiamine diphosphate</name>
        <dbReference type="ChEBI" id="CHEBI:58937"/>
    </ligand>
</feature>
<feature type="binding site" evidence="11">
    <location>
        <position position="179"/>
    </location>
    <ligand>
        <name>thiamine diphosphate</name>
        <dbReference type="ChEBI" id="CHEBI:58937"/>
    </ligand>
</feature>
<evidence type="ECO:0000256" key="7">
    <source>
        <dbReference type="ARBA" id="ARBA00022977"/>
    </source>
</evidence>
<name>A0A370DA61_9GAMM</name>
<gene>
    <name evidence="11" type="primary">dxs</name>
    <name evidence="13" type="ORF">DIZ80_14205</name>
</gene>
<evidence type="ECO:0000313" key="14">
    <source>
        <dbReference type="Proteomes" id="UP000254266"/>
    </source>
</evidence>
<dbReference type="NCBIfam" id="NF003933">
    <property type="entry name" value="PRK05444.2-2"/>
    <property type="match status" value="1"/>
</dbReference>
<dbReference type="Pfam" id="PF13292">
    <property type="entry name" value="DXP_synthase_N"/>
    <property type="match status" value="1"/>
</dbReference>
<feature type="binding site" evidence="11">
    <location>
        <begin position="119"/>
        <end position="121"/>
    </location>
    <ligand>
        <name>thiamine diphosphate</name>
        <dbReference type="ChEBI" id="CHEBI:58937"/>
    </ligand>
</feature>
<feature type="binding site" evidence="11">
    <location>
        <position position="78"/>
    </location>
    <ligand>
        <name>thiamine diphosphate</name>
        <dbReference type="ChEBI" id="CHEBI:58937"/>
    </ligand>
</feature>
<keyword evidence="8 11" id="KW-0786">Thiamine pyrophosphate</keyword>
<dbReference type="GO" id="GO:0008661">
    <property type="term" value="F:1-deoxy-D-xylulose-5-phosphate synthase activity"/>
    <property type="evidence" value="ECO:0007669"/>
    <property type="project" value="UniProtKB-UniRule"/>
</dbReference>
<dbReference type="GO" id="GO:0009228">
    <property type="term" value="P:thiamine biosynthetic process"/>
    <property type="evidence" value="ECO:0007669"/>
    <property type="project" value="UniProtKB-UniRule"/>
</dbReference>
<dbReference type="InterPro" id="IPR049557">
    <property type="entry name" value="Transketolase_CS"/>
</dbReference>
<comment type="catalytic activity">
    <reaction evidence="11">
        <text>D-glyceraldehyde 3-phosphate + pyruvate + H(+) = 1-deoxy-D-xylulose 5-phosphate + CO2</text>
        <dbReference type="Rhea" id="RHEA:12605"/>
        <dbReference type="ChEBI" id="CHEBI:15361"/>
        <dbReference type="ChEBI" id="CHEBI:15378"/>
        <dbReference type="ChEBI" id="CHEBI:16526"/>
        <dbReference type="ChEBI" id="CHEBI:57792"/>
        <dbReference type="ChEBI" id="CHEBI:59776"/>
        <dbReference type="EC" id="2.2.1.7"/>
    </reaction>
</comment>
<comment type="cofactor">
    <cofactor evidence="11">
        <name>Mg(2+)</name>
        <dbReference type="ChEBI" id="CHEBI:18420"/>
    </cofactor>
    <text evidence="11">Binds 1 Mg(2+) ion per subunit.</text>
</comment>